<proteinExistence type="predicted"/>
<organism evidence="3 4">
    <name type="scientific">Noviherbaspirillum pedocola</name>
    <dbReference type="NCBI Taxonomy" id="2801341"/>
    <lineage>
        <taxon>Bacteria</taxon>
        <taxon>Pseudomonadati</taxon>
        <taxon>Pseudomonadota</taxon>
        <taxon>Betaproteobacteria</taxon>
        <taxon>Burkholderiales</taxon>
        <taxon>Oxalobacteraceae</taxon>
        <taxon>Noviherbaspirillum</taxon>
    </lineage>
</organism>
<dbReference type="RefSeq" id="WP_200595394.1">
    <property type="nucleotide sequence ID" value="NZ_JAEPBG010000010.1"/>
</dbReference>
<feature type="domain" description="Mut7-C RNAse" evidence="1">
    <location>
        <begin position="84"/>
        <end position="227"/>
    </location>
</feature>
<dbReference type="PANTHER" id="PTHR39081">
    <property type="entry name" value="MUT7-C DOMAIN-CONTAINING PROTEIN"/>
    <property type="match status" value="1"/>
</dbReference>
<name>A0A934W877_9BURK</name>
<dbReference type="Proteomes" id="UP000622890">
    <property type="component" value="Unassembled WGS sequence"/>
</dbReference>
<accession>A0A934W877</accession>
<evidence type="ECO:0000259" key="2">
    <source>
        <dbReference type="Pfam" id="PF14451"/>
    </source>
</evidence>
<comment type="caution">
    <text evidence="3">The sequence shown here is derived from an EMBL/GenBank/DDBJ whole genome shotgun (WGS) entry which is preliminary data.</text>
</comment>
<protein>
    <submittedName>
        <fullName evidence="3">Mut7-C ubiquitin/RNAse domain-containing protein</fullName>
    </submittedName>
</protein>
<keyword evidence="4" id="KW-1185">Reference proteome</keyword>
<dbReference type="PANTHER" id="PTHR39081:SF1">
    <property type="entry name" value="MUT7-C RNASE DOMAIN-CONTAINING PROTEIN"/>
    <property type="match status" value="1"/>
</dbReference>
<dbReference type="InterPro" id="IPR002782">
    <property type="entry name" value="Mut7-C_RNAse_dom"/>
</dbReference>
<reference evidence="3" key="1">
    <citation type="submission" date="2021-01" db="EMBL/GenBank/DDBJ databases">
        <title>Genome sequence of strain Noviherbaspirillum sp. DKR-6.</title>
        <authorList>
            <person name="Chaudhary D.K."/>
        </authorList>
    </citation>
    <scope>NUCLEOTIDE SEQUENCE</scope>
    <source>
        <strain evidence="3">DKR-6</strain>
    </source>
</reference>
<dbReference type="AlphaFoldDB" id="A0A934W877"/>
<evidence type="ECO:0000313" key="4">
    <source>
        <dbReference type="Proteomes" id="UP000622890"/>
    </source>
</evidence>
<dbReference type="Pfam" id="PF14451">
    <property type="entry name" value="Ub-Mut7C"/>
    <property type="match status" value="1"/>
</dbReference>
<dbReference type="Pfam" id="PF01927">
    <property type="entry name" value="Mut7-C"/>
    <property type="match status" value="1"/>
</dbReference>
<dbReference type="InterPro" id="IPR027798">
    <property type="entry name" value="Ub_Mut7C"/>
</dbReference>
<sequence>MVTARFRFHGELNDFLPPSRRERDFDAPCARAASAKHMIEALGAPHTEVGRVHVNGEDAELERLLCEGDRIDAYPGGDMPAMPPRFVADAHVGGLARLLRMAGFDTVYDNAFHDAEIARIAASEDRVVLTRDRDLLIRREIRYGRYLRALATEAQMEEIVARYGLAAHAQPFSLCLHCNAPLHPVDKAQIEERLPPLVRAHYAEFSGCDICGRIFWKGSHYRRMEALLARVLA</sequence>
<dbReference type="EMBL" id="JAEPBG010000010">
    <property type="protein sequence ID" value="MBK4737245.1"/>
    <property type="molecule type" value="Genomic_DNA"/>
</dbReference>
<gene>
    <name evidence="3" type="ORF">JJB74_21695</name>
</gene>
<feature type="domain" description="Ubiquitin Mut7-C" evidence="2">
    <location>
        <begin position="1"/>
        <end position="75"/>
    </location>
</feature>
<evidence type="ECO:0000313" key="3">
    <source>
        <dbReference type="EMBL" id="MBK4737245.1"/>
    </source>
</evidence>
<evidence type="ECO:0000259" key="1">
    <source>
        <dbReference type="Pfam" id="PF01927"/>
    </source>
</evidence>